<dbReference type="InterPro" id="IPR007329">
    <property type="entry name" value="FMN-bd"/>
</dbReference>
<keyword evidence="1" id="KW-1003">Cell membrane</keyword>
<dbReference type="EC" id="7.-.-.-" evidence="1"/>
<evidence type="ECO:0000313" key="3">
    <source>
        <dbReference type="Proteomes" id="UP000005615"/>
    </source>
</evidence>
<keyword evidence="1" id="KW-0813">Transport</keyword>
<dbReference type="GO" id="GO:0009055">
    <property type="term" value="F:electron transfer activity"/>
    <property type="evidence" value="ECO:0007669"/>
    <property type="project" value="InterPro"/>
</dbReference>
<keyword evidence="1" id="KW-0288">FMN</keyword>
<evidence type="ECO:0000256" key="1">
    <source>
        <dbReference type="HAMAP-Rule" id="MF_00479"/>
    </source>
</evidence>
<dbReference type="PANTHER" id="PTHR36118:SF1">
    <property type="entry name" value="ION-TRANSLOCATING OXIDOREDUCTASE COMPLEX SUBUNIT G"/>
    <property type="match status" value="1"/>
</dbReference>
<accession>F3L5L2</accession>
<comment type="subcellular location">
    <subcellularLocation>
        <location evidence="1">Cell inner membrane</location>
        <topology evidence="1">Single-pass membrane protein</topology>
    </subcellularLocation>
</comment>
<dbReference type="NCBIfam" id="NF002519">
    <property type="entry name" value="PRK01908.1"/>
    <property type="match status" value="1"/>
</dbReference>
<dbReference type="RefSeq" id="WP_009577147.1">
    <property type="nucleotide sequence ID" value="NZ_AEIG01000116.1"/>
</dbReference>
<gene>
    <name evidence="1" type="primary">rnfG</name>
    <name evidence="2" type="ORF">IMCC3088_290</name>
</gene>
<keyword evidence="1" id="KW-0249">Electron transport</keyword>
<keyword evidence="1" id="KW-0812">Transmembrane</keyword>
<dbReference type="NCBIfam" id="TIGR01947">
    <property type="entry name" value="rnfG"/>
    <property type="match status" value="1"/>
</dbReference>
<feature type="modified residue" description="FMN phosphoryl threonine" evidence="1">
    <location>
        <position position="178"/>
    </location>
</feature>
<name>F3L5L2_9GAMM</name>
<dbReference type="HAMAP" id="MF_00479">
    <property type="entry name" value="RsxG_RnfG"/>
    <property type="match status" value="1"/>
</dbReference>
<dbReference type="GO" id="GO:0005886">
    <property type="term" value="C:plasma membrane"/>
    <property type="evidence" value="ECO:0007669"/>
    <property type="project" value="UniProtKB-SubCell"/>
</dbReference>
<comment type="function">
    <text evidence="1">Part of a membrane-bound complex that couples electron transfer with translocation of ions across the membrane.</text>
</comment>
<keyword evidence="1" id="KW-0472">Membrane</keyword>
<organism evidence="2 3">
    <name type="scientific">Aequoribacter fuscus</name>
    <dbReference type="NCBI Taxonomy" id="2518989"/>
    <lineage>
        <taxon>Bacteria</taxon>
        <taxon>Pseudomonadati</taxon>
        <taxon>Pseudomonadota</taxon>
        <taxon>Gammaproteobacteria</taxon>
        <taxon>Cellvibrionales</taxon>
        <taxon>Halieaceae</taxon>
        <taxon>Aequoribacter</taxon>
    </lineage>
</organism>
<proteinExistence type="inferred from homology"/>
<keyword evidence="1" id="KW-0597">Phosphoprotein</keyword>
<dbReference type="GO" id="GO:0010181">
    <property type="term" value="F:FMN binding"/>
    <property type="evidence" value="ECO:0007669"/>
    <property type="project" value="InterPro"/>
</dbReference>
<keyword evidence="1" id="KW-1278">Translocase</keyword>
<keyword evidence="1" id="KW-1133">Transmembrane helix</keyword>
<dbReference type="PANTHER" id="PTHR36118">
    <property type="entry name" value="ION-TRANSLOCATING OXIDOREDUCTASE COMPLEX SUBUNIT G"/>
    <property type="match status" value="1"/>
</dbReference>
<comment type="cofactor">
    <cofactor evidence="1">
        <name>FMN</name>
        <dbReference type="ChEBI" id="CHEBI:58210"/>
    </cofactor>
</comment>
<dbReference type="SMART" id="SM00900">
    <property type="entry name" value="FMN_bind"/>
    <property type="match status" value="1"/>
</dbReference>
<dbReference type="STRING" id="2518989.IMCC3088_290"/>
<reference evidence="2 3" key="1">
    <citation type="journal article" date="2011" name="J. Bacteriol.">
        <title>Genome sequence of strain IMCC3088, a proteorhodopsin-containing marine bacterium belonging to the OM60/NOR5 clade.</title>
        <authorList>
            <person name="Jang Y."/>
            <person name="Oh H.M."/>
            <person name="Kang I."/>
            <person name="Lee K."/>
            <person name="Yang S.J."/>
            <person name="Cho J.C."/>
        </authorList>
    </citation>
    <scope>NUCLEOTIDE SEQUENCE [LARGE SCALE GENOMIC DNA]</scope>
    <source>
        <strain evidence="2 3">IMCC3088</strain>
    </source>
</reference>
<comment type="subunit">
    <text evidence="1">The complex is composed of six subunits: RnfA, RnfB, RnfC, RnfD, RnfE and RnfG.</text>
</comment>
<dbReference type="EMBL" id="AEIG01000116">
    <property type="protein sequence ID" value="EGG28380.1"/>
    <property type="molecule type" value="Genomic_DNA"/>
</dbReference>
<protein>
    <recommendedName>
        <fullName evidence="1">Ion-translocating oxidoreductase complex subunit G</fullName>
        <ecNumber evidence="1">7.-.-.-</ecNumber>
    </recommendedName>
    <alternativeName>
        <fullName evidence="1">Rnf electron transport complex subunit G</fullName>
    </alternativeName>
</protein>
<comment type="caution">
    <text evidence="2">The sequence shown here is derived from an EMBL/GenBank/DDBJ whole genome shotgun (WGS) entry which is preliminary data.</text>
</comment>
<dbReference type="Proteomes" id="UP000005615">
    <property type="component" value="Unassembled WGS sequence"/>
</dbReference>
<keyword evidence="3" id="KW-1185">Reference proteome</keyword>
<comment type="similarity">
    <text evidence="1">Belongs to the RnfG family.</text>
</comment>
<dbReference type="InterPro" id="IPR010209">
    <property type="entry name" value="Ion_transpt_RnfG/RsxG"/>
</dbReference>
<sequence length="243" mass="25982">MMARSVIQHGVALAVFAAICAFVLAFTQAKTAEPIAQAKAKARAQALAEVMPPDYYLDPILDESFEVSSATGTRFIAPGTKILRALSNGMVVGVIIPIRTPEGYSGDIELLVGVDNTLAITGVRVLAHKETPGLGDKIQRNKSPWIDGFLGKSLSNTQVNAWTVKKDGGSFDQFTGATITPRAVIRGVYSTLIYAQDNYQILFGSPLPDVLSDITLTEDSIREKLISQLGAPTNPIKGATYAE</sequence>
<dbReference type="PIRSF" id="PIRSF006091">
    <property type="entry name" value="E_trnsport_RnfG"/>
    <property type="match status" value="1"/>
</dbReference>
<evidence type="ECO:0000313" key="2">
    <source>
        <dbReference type="EMBL" id="EGG28380.1"/>
    </source>
</evidence>
<dbReference type="GO" id="GO:0022900">
    <property type="term" value="P:electron transport chain"/>
    <property type="evidence" value="ECO:0007669"/>
    <property type="project" value="UniProtKB-UniRule"/>
</dbReference>
<dbReference type="Pfam" id="PF04205">
    <property type="entry name" value="FMN_bind"/>
    <property type="match status" value="1"/>
</dbReference>
<keyword evidence="1" id="KW-0997">Cell inner membrane</keyword>
<keyword evidence="1" id="KW-0285">Flavoprotein</keyword>
<dbReference type="eggNOG" id="COG4659">
    <property type="taxonomic scope" value="Bacteria"/>
</dbReference>
<dbReference type="OrthoDB" id="9784165at2"/>
<dbReference type="AlphaFoldDB" id="F3L5L2"/>